<protein>
    <submittedName>
        <fullName evidence="2">Uncharacterized protein</fullName>
    </submittedName>
</protein>
<proteinExistence type="predicted"/>
<comment type="caution">
    <text evidence="2">The sequence shown here is derived from an EMBL/GenBank/DDBJ whole genome shotgun (WGS) entry which is preliminary data.</text>
</comment>
<dbReference type="RefSeq" id="WP_230300285.1">
    <property type="nucleotide sequence ID" value="NZ_CAKKMG010000001.1"/>
</dbReference>
<feature type="transmembrane region" description="Helical" evidence="1">
    <location>
        <begin position="31"/>
        <end position="53"/>
    </location>
</feature>
<dbReference type="AlphaFoldDB" id="A0A9W4P8Q8"/>
<reference evidence="2" key="1">
    <citation type="submission" date="2021-11" db="EMBL/GenBank/DDBJ databases">
        <authorList>
            <person name="Bulgarelli D."/>
        </authorList>
    </citation>
    <scope>NUCLEOTIDE SEQUENCE</scope>
    <source>
        <strain evidence="2">Bi133</strain>
    </source>
</reference>
<organism evidence="2 3">
    <name type="scientific">Peribacillus simplex</name>
    <dbReference type="NCBI Taxonomy" id="1478"/>
    <lineage>
        <taxon>Bacteria</taxon>
        <taxon>Bacillati</taxon>
        <taxon>Bacillota</taxon>
        <taxon>Bacilli</taxon>
        <taxon>Bacillales</taxon>
        <taxon>Bacillaceae</taxon>
        <taxon>Peribacillus</taxon>
    </lineage>
</organism>
<evidence type="ECO:0000313" key="3">
    <source>
        <dbReference type="Proteomes" id="UP000789326"/>
    </source>
</evidence>
<accession>A0A9W4P8Q8</accession>
<gene>
    <name evidence="2" type="ORF">SRABI133_00126</name>
</gene>
<keyword evidence="1" id="KW-1133">Transmembrane helix</keyword>
<evidence type="ECO:0000256" key="1">
    <source>
        <dbReference type="SAM" id="Phobius"/>
    </source>
</evidence>
<dbReference type="Proteomes" id="UP000789326">
    <property type="component" value="Unassembled WGS sequence"/>
</dbReference>
<sequence>MYLEQILVSFALLLVNFTLLLVSFERILVNFTLLLVSFERILVNFTLLLVSLAKRYGSNRGHAMLFVVDASRP</sequence>
<keyword evidence="1" id="KW-0472">Membrane</keyword>
<name>A0A9W4P8Q8_9BACI</name>
<evidence type="ECO:0000313" key="2">
    <source>
        <dbReference type="EMBL" id="CAH0127146.1"/>
    </source>
</evidence>
<keyword evidence="1" id="KW-0812">Transmembrane</keyword>
<dbReference type="EMBL" id="CAKKMG010000001">
    <property type="protein sequence ID" value="CAH0127146.1"/>
    <property type="molecule type" value="Genomic_DNA"/>
</dbReference>
<feature type="transmembrane region" description="Helical" evidence="1">
    <location>
        <begin position="6"/>
        <end position="24"/>
    </location>
</feature>